<protein>
    <submittedName>
        <fullName evidence="2">DUF4386 domain-containing protein</fullName>
    </submittedName>
</protein>
<proteinExistence type="predicted"/>
<dbReference type="RefSeq" id="WP_147741128.1">
    <property type="nucleotide sequence ID" value="NZ_VRUR01000001.1"/>
</dbReference>
<dbReference type="AlphaFoldDB" id="A0A5C8V957"/>
<accession>A0A5C8V957</accession>
<feature type="transmembrane region" description="Helical" evidence="1">
    <location>
        <begin position="53"/>
        <end position="75"/>
    </location>
</feature>
<sequence length="235" mass="26371">MTNIKLQKNALFAGLSYLILAITGLYALMYALPQIKIEGDIAKTIININNNPFLFRIGIVSILAMNIVSILLVIYLYRLLSKINKTMALSMLILMLFGAGVSVLNEVNHFAMLLINSIDSFSIEESLNLTNLFSTIHNHGTHIAVIFWGLWLFPLGALIYKLDTRISKFLGVMLLFAGAGYTLDSIFLFVYPNILKPTLSDYTSYGEILLMIWLLLKSNSIEKLVFARINIKANN</sequence>
<keyword evidence="1" id="KW-0472">Membrane</keyword>
<feature type="transmembrane region" description="Helical" evidence="1">
    <location>
        <begin position="12"/>
        <end position="33"/>
    </location>
</feature>
<evidence type="ECO:0000313" key="2">
    <source>
        <dbReference type="EMBL" id="TXN37298.1"/>
    </source>
</evidence>
<keyword evidence="1" id="KW-1133">Transmembrane helix</keyword>
<dbReference type="EMBL" id="VRUR01000001">
    <property type="protein sequence ID" value="TXN37298.1"/>
    <property type="molecule type" value="Genomic_DNA"/>
</dbReference>
<dbReference type="Proteomes" id="UP000321456">
    <property type="component" value="Unassembled WGS sequence"/>
</dbReference>
<keyword evidence="3" id="KW-1185">Reference proteome</keyword>
<keyword evidence="1" id="KW-0812">Transmembrane</keyword>
<feature type="transmembrane region" description="Helical" evidence="1">
    <location>
        <begin position="142"/>
        <end position="162"/>
    </location>
</feature>
<feature type="transmembrane region" description="Helical" evidence="1">
    <location>
        <begin position="169"/>
        <end position="190"/>
    </location>
</feature>
<evidence type="ECO:0000313" key="3">
    <source>
        <dbReference type="Proteomes" id="UP000321456"/>
    </source>
</evidence>
<name>A0A5C8V957_9FLAO</name>
<feature type="transmembrane region" description="Helical" evidence="1">
    <location>
        <begin position="87"/>
        <end position="104"/>
    </location>
</feature>
<organism evidence="2 3">
    <name type="scientific">Flagellimonas hymeniacidonis</name>
    <dbReference type="NCBI Taxonomy" id="2603628"/>
    <lineage>
        <taxon>Bacteria</taxon>
        <taxon>Pseudomonadati</taxon>
        <taxon>Bacteroidota</taxon>
        <taxon>Flavobacteriia</taxon>
        <taxon>Flavobacteriales</taxon>
        <taxon>Flavobacteriaceae</taxon>
        <taxon>Flagellimonas</taxon>
    </lineage>
</organism>
<reference evidence="2 3" key="1">
    <citation type="submission" date="2019-08" db="EMBL/GenBank/DDBJ databases">
        <title>Professor.</title>
        <authorList>
            <person name="Park J.S."/>
        </authorList>
    </citation>
    <scope>NUCLEOTIDE SEQUENCE [LARGE SCALE GENOMIC DNA]</scope>
    <source>
        <strain evidence="2 3">176CP5-101</strain>
    </source>
</reference>
<evidence type="ECO:0000256" key="1">
    <source>
        <dbReference type="SAM" id="Phobius"/>
    </source>
</evidence>
<gene>
    <name evidence="2" type="ORF">FVB32_03155</name>
</gene>
<comment type="caution">
    <text evidence="2">The sequence shown here is derived from an EMBL/GenBank/DDBJ whole genome shotgun (WGS) entry which is preliminary data.</text>
</comment>
<dbReference type="InterPro" id="IPR025495">
    <property type="entry name" value="DUF4386"/>
</dbReference>
<dbReference type="Pfam" id="PF14329">
    <property type="entry name" value="DUF4386"/>
    <property type="match status" value="1"/>
</dbReference>